<evidence type="ECO:0000259" key="1">
    <source>
        <dbReference type="Pfam" id="PF13751"/>
    </source>
</evidence>
<protein>
    <recommendedName>
        <fullName evidence="1">Transposase DDE domain-containing protein</fullName>
    </recommendedName>
</protein>
<dbReference type="Pfam" id="PF13751">
    <property type="entry name" value="DDE_Tnp_1_6"/>
    <property type="match status" value="1"/>
</dbReference>
<dbReference type="InterPro" id="IPR025668">
    <property type="entry name" value="Tnp_DDE_dom"/>
</dbReference>
<sequence length="96" mass="11138">LYHRSRRPIEPEAVFGQTKANKQYNRFRHFGEDKVKMDFAIFAIAFNLGKLARKVQKVSENKQKSLAFMKNSFLIVIFVLLHETKGDLDNKPKIAA</sequence>
<dbReference type="EMBL" id="SNRY01004830">
    <property type="protein sequence ID" value="KAA6316569.1"/>
    <property type="molecule type" value="Genomic_DNA"/>
</dbReference>
<comment type="caution">
    <text evidence="2">The sequence shown here is derived from an EMBL/GenBank/DDBJ whole genome shotgun (WGS) entry which is preliminary data.</text>
</comment>
<dbReference type="AlphaFoldDB" id="A0A5J4Q632"/>
<organism evidence="2">
    <name type="scientific">termite gut metagenome</name>
    <dbReference type="NCBI Taxonomy" id="433724"/>
    <lineage>
        <taxon>unclassified sequences</taxon>
        <taxon>metagenomes</taxon>
        <taxon>organismal metagenomes</taxon>
    </lineage>
</organism>
<proteinExistence type="predicted"/>
<feature type="non-terminal residue" evidence="2">
    <location>
        <position position="1"/>
    </location>
</feature>
<gene>
    <name evidence="2" type="ORF">EZS27_033139</name>
</gene>
<name>A0A5J4Q632_9ZZZZ</name>
<evidence type="ECO:0000313" key="2">
    <source>
        <dbReference type="EMBL" id="KAA6316569.1"/>
    </source>
</evidence>
<accession>A0A5J4Q632</accession>
<reference evidence="2" key="1">
    <citation type="submission" date="2019-03" db="EMBL/GenBank/DDBJ databases">
        <title>Single cell metagenomics reveals metabolic interactions within the superorganism composed of flagellate Streblomastix strix and complex community of Bacteroidetes bacteria on its surface.</title>
        <authorList>
            <person name="Treitli S.C."/>
            <person name="Kolisko M."/>
            <person name="Husnik F."/>
            <person name="Keeling P."/>
            <person name="Hampl V."/>
        </authorList>
    </citation>
    <scope>NUCLEOTIDE SEQUENCE</scope>
    <source>
        <strain evidence="2">STM</strain>
    </source>
</reference>
<feature type="domain" description="Transposase DDE" evidence="1">
    <location>
        <begin position="3"/>
        <end position="52"/>
    </location>
</feature>